<proteinExistence type="predicted"/>
<protein>
    <submittedName>
        <fullName evidence="1">Uncharacterized protein</fullName>
    </submittedName>
</protein>
<gene>
    <name evidence="1" type="ORF">NPIL_65011</name>
</gene>
<name>A0A8X6Q451_NEPPI</name>
<evidence type="ECO:0000313" key="1">
    <source>
        <dbReference type="EMBL" id="GFU05403.1"/>
    </source>
</evidence>
<reference evidence="1" key="1">
    <citation type="submission" date="2020-08" db="EMBL/GenBank/DDBJ databases">
        <title>Multicomponent nature underlies the extraordinary mechanical properties of spider dragline silk.</title>
        <authorList>
            <person name="Kono N."/>
            <person name="Nakamura H."/>
            <person name="Mori M."/>
            <person name="Yoshida Y."/>
            <person name="Ohtoshi R."/>
            <person name="Malay A.D."/>
            <person name="Moran D.A.P."/>
            <person name="Tomita M."/>
            <person name="Numata K."/>
            <person name="Arakawa K."/>
        </authorList>
    </citation>
    <scope>NUCLEOTIDE SEQUENCE</scope>
</reference>
<keyword evidence="2" id="KW-1185">Reference proteome</keyword>
<dbReference type="Proteomes" id="UP000887013">
    <property type="component" value="Unassembled WGS sequence"/>
</dbReference>
<sequence length="72" mass="8146">MDKHKDGIVYYTEPGKPGLIREDTGSSFINHRTAVSQVHVLAHLKRSSVRWVGDPQNHTVRTDLCCGVLFDR</sequence>
<organism evidence="1 2">
    <name type="scientific">Nephila pilipes</name>
    <name type="common">Giant wood spider</name>
    <name type="synonym">Nephila maculata</name>
    <dbReference type="NCBI Taxonomy" id="299642"/>
    <lineage>
        <taxon>Eukaryota</taxon>
        <taxon>Metazoa</taxon>
        <taxon>Ecdysozoa</taxon>
        <taxon>Arthropoda</taxon>
        <taxon>Chelicerata</taxon>
        <taxon>Arachnida</taxon>
        <taxon>Araneae</taxon>
        <taxon>Araneomorphae</taxon>
        <taxon>Entelegynae</taxon>
        <taxon>Araneoidea</taxon>
        <taxon>Nephilidae</taxon>
        <taxon>Nephila</taxon>
    </lineage>
</organism>
<dbReference type="AlphaFoldDB" id="A0A8X6Q451"/>
<evidence type="ECO:0000313" key="2">
    <source>
        <dbReference type="Proteomes" id="UP000887013"/>
    </source>
</evidence>
<comment type="caution">
    <text evidence="1">The sequence shown here is derived from an EMBL/GenBank/DDBJ whole genome shotgun (WGS) entry which is preliminary data.</text>
</comment>
<accession>A0A8X6Q451</accession>
<dbReference type="EMBL" id="BMAW01123903">
    <property type="protein sequence ID" value="GFU05403.1"/>
    <property type="molecule type" value="Genomic_DNA"/>
</dbReference>